<accession>A0ACC2S602</accession>
<protein>
    <submittedName>
        <fullName evidence="1">Uncharacterized protein</fullName>
    </submittedName>
</protein>
<dbReference type="Proteomes" id="UP001165960">
    <property type="component" value="Unassembled WGS sequence"/>
</dbReference>
<keyword evidence="2" id="KW-1185">Reference proteome</keyword>
<comment type="caution">
    <text evidence="1">The sequence shown here is derived from an EMBL/GenBank/DDBJ whole genome shotgun (WGS) entry which is preliminary data.</text>
</comment>
<proteinExistence type="predicted"/>
<evidence type="ECO:0000313" key="1">
    <source>
        <dbReference type="EMBL" id="KAJ9057804.1"/>
    </source>
</evidence>
<evidence type="ECO:0000313" key="2">
    <source>
        <dbReference type="Proteomes" id="UP001165960"/>
    </source>
</evidence>
<organism evidence="1 2">
    <name type="scientific">Entomophthora muscae</name>
    <dbReference type="NCBI Taxonomy" id="34485"/>
    <lineage>
        <taxon>Eukaryota</taxon>
        <taxon>Fungi</taxon>
        <taxon>Fungi incertae sedis</taxon>
        <taxon>Zoopagomycota</taxon>
        <taxon>Entomophthoromycotina</taxon>
        <taxon>Entomophthoromycetes</taxon>
        <taxon>Entomophthorales</taxon>
        <taxon>Entomophthoraceae</taxon>
        <taxon>Entomophthora</taxon>
    </lineage>
</organism>
<dbReference type="EMBL" id="QTSX02005766">
    <property type="protein sequence ID" value="KAJ9057804.1"/>
    <property type="molecule type" value="Genomic_DNA"/>
</dbReference>
<name>A0ACC2S602_9FUNG</name>
<gene>
    <name evidence="1" type="ORF">DSO57_1019295</name>
</gene>
<sequence length="278" mass="32306">MERTFILPKIKLGAKSDMVYIQEKVRSALHLRLEALIASKNLESRDRKYAIALSDKWLERVLKEAGPNITINGQEYAEVMEQKEEFEPLNLKLQSSLKEATRKRDWLAEHIRTNLRLIKVDEIKNRYLKAQLDSLKGTCEYPEPEDLESLPERAAESLNSELKSIPERVFEELRESVRLFTEISKTQSITHSKMIQTTNCVKARECHFKVANERTAYDPLTEDEKDLLIQPDLPGESVKRKSSFPMADLIHYPPLSLNKRYQNRLLNRRRAQGDQPSS</sequence>
<reference evidence="1" key="1">
    <citation type="submission" date="2022-04" db="EMBL/GenBank/DDBJ databases">
        <title>Genome of the entomopathogenic fungus Entomophthora muscae.</title>
        <authorList>
            <person name="Elya C."/>
            <person name="Lovett B.R."/>
            <person name="Lee E."/>
            <person name="Macias A.M."/>
            <person name="Hajek A.E."/>
            <person name="De Bivort B.L."/>
            <person name="Kasson M.T."/>
            <person name="De Fine Licht H.H."/>
            <person name="Stajich J.E."/>
        </authorList>
    </citation>
    <scope>NUCLEOTIDE SEQUENCE</scope>
    <source>
        <strain evidence="1">Berkeley</strain>
    </source>
</reference>